<dbReference type="EMBL" id="BLAU01000001">
    <property type="protein sequence ID" value="GET20969.1"/>
    <property type="molecule type" value="Genomic_DNA"/>
</dbReference>
<protein>
    <submittedName>
        <fullName evidence="2">Membrane protein</fullName>
    </submittedName>
    <submittedName>
        <fullName evidence="3">Putative acyltransferase</fullName>
    </submittedName>
</protein>
<dbReference type="GO" id="GO:0016746">
    <property type="term" value="F:acyltransferase activity"/>
    <property type="evidence" value="ECO:0007669"/>
    <property type="project" value="UniProtKB-KW"/>
</dbReference>
<dbReference type="EMBL" id="PYGC01000002">
    <property type="protein sequence ID" value="PSK84804.1"/>
    <property type="molecule type" value="Genomic_DNA"/>
</dbReference>
<evidence type="ECO:0000313" key="4">
    <source>
        <dbReference type="Proteomes" id="UP000240621"/>
    </source>
</evidence>
<keyword evidence="1" id="KW-1133">Transmembrane helix</keyword>
<evidence type="ECO:0000313" key="2">
    <source>
        <dbReference type="EMBL" id="GET20969.1"/>
    </source>
</evidence>
<keyword evidence="3" id="KW-0012">Acyltransferase</keyword>
<reference evidence="3 4" key="1">
    <citation type="submission" date="2018-03" db="EMBL/GenBank/DDBJ databases">
        <title>Genomic Encyclopedia of Archaeal and Bacterial Type Strains, Phase II (KMG-II): from individual species to whole genera.</title>
        <authorList>
            <person name="Goeker M."/>
        </authorList>
    </citation>
    <scope>NUCLEOTIDE SEQUENCE [LARGE SCALE GENOMIC DNA]</scope>
    <source>
        <strain evidence="3 4">DSM 27267</strain>
    </source>
</reference>
<accession>A0A2P8CIL3</accession>
<feature type="transmembrane region" description="Helical" evidence="1">
    <location>
        <begin position="87"/>
        <end position="104"/>
    </location>
</feature>
<feature type="transmembrane region" description="Helical" evidence="1">
    <location>
        <begin position="110"/>
        <end position="130"/>
    </location>
</feature>
<keyword evidence="3" id="KW-0808">Transferase</keyword>
<dbReference type="Proteomes" id="UP000240621">
    <property type="component" value="Unassembled WGS sequence"/>
</dbReference>
<feature type="transmembrane region" description="Helical" evidence="1">
    <location>
        <begin position="330"/>
        <end position="354"/>
    </location>
</feature>
<proteinExistence type="predicted"/>
<keyword evidence="5" id="KW-1185">Reference proteome</keyword>
<feature type="transmembrane region" description="Helical" evidence="1">
    <location>
        <begin position="137"/>
        <end position="155"/>
    </location>
</feature>
<dbReference type="RefSeq" id="WP_106541371.1">
    <property type="nucleotide sequence ID" value="NZ_BLAU01000001.1"/>
</dbReference>
<name>A0A2P8CIL3_9BACT</name>
<dbReference type="AlphaFoldDB" id="A0A2P8CIL3"/>
<keyword evidence="1" id="KW-0812">Transmembrane</keyword>
<reference evidence="2 5" key="2">
    <citation type="submission" date="2019-10" db="EMBL/GenBank/DDBJ databases">
        <title>Prolixibacter strains distinguished by the presence of nitrate reductase genes were adept at nitrate-dependent anaerobic corrosion of metallic iron and carbon steel.</title>
        <authorList>
            <person name="Iino T."/>
            <person name="Shono N."/>
            <person name="Ito K."/>
            <person name="Nakamura R."/>
            <person name="Sueoka K."/>
            <person name="Harayama S."/>
            <person name="Ohkuma M."/>
        </authorList>
    </citation>
    <scope>NUCLEOTIDE SEQUENCE [LARGE SCALE GENOMIC DNA]</scope>
    <source>
        <strain evidence="2 5">MIC1-1</strain>
    </source>
</reference>
<dbReference type="OrthoDB" id="9788724at2"/>
<dbReference type="PANTHER" id="PTHR31061">
    <property type="entry name" value="LD22376P"/>
    <property type="match status" value="1"/>
</dbReference>
<dbReference type="PANTHER" id="PTHR31061:SF24">
    <property type="entry name" value="LD22376P"/>
    <property type="match status" value="1"/>
</dbReference>
<feature type="transmembrane region" description="Helical" evidence="1">
    <location>
        <begin position="50"/>
        <end position="67"/>
    </location>
</feature>
<keyword evidence="1" id="KW-0472">Membrane</keyword>
<organism evidence="3 4">
    <name type="scientific">Prolixibacter denitrificans</name>
    <dbReference type="NCBI Taxonomy" id="1541063"/>
    <lineage>
        <taxon>Bacteria</taxon>
        <taxon>Pseudomonadati</taxon>
        <taxon>Bacteroidota</taxon>
        <taxon>Bacteroidia</taxon>
        <taxon>Marinilabiliales</taxon>
        <taxon>Prolixibacteraceae</taxon>
        <taxon>Prolixibacter</taxon>
    </lineage>
</organism>
<sequence>MGKTKRLVALDVLRGFTVALMITVNNPGSWSHIYAPLEHSKWNGCTPTDLVFPFFLFAVGTAMWFAFKKFNHNLSGDATKKVLKRTVLIFLIGLGLNAFPIFGIDYSHLRIMGVLQRIALAYGIASFIALAGKRTGVWIALPILLLGYWGLLMLGGEGALSLQGNIVRTVDLAIFGVNHIYHGYGIPFDPEGLLSTIPAIGTVLIGYLVGRQVDVRADKSRAVKDLILVGAAMTLAGVSWSFVFPLNKPIWSSSYVLYTAGLATILLAFFIWIIDIRGYKKWSKPALVFGMNPLFIFVLSGIVGRLLFMIKFSARGETVTLKGWIYEHLFASWAGNLNGSLLFALTLIFLYWILADVLYRKKIFIKI</sequence>
<feature type="transmembrane region" description="Helical" evidence="1">
    <location>
        <begin position="192"/>
        <end position="210"/>
    </location>
</feature>
<feature type="transmembrane region" description="Helical" evidence="1">
    <location>
        <begin position="222"/>
        <end position="243"/>
    </location>
</feature>
<evidence type="ECO:0000313" key="3">
    <source>
        <dbReference type="EMBL" id="PSK84804.1"/>
    </source>
</evidence>
<feature type="transmembrane region" description="Helical" evidence="1">
    <location>
        <begin position="255"/>
        <end position="274"/>
    </location>
</feature>
<dbReference type="Proteomes" id="UP000396862">
    <property type="component" value="Unassembled WGS sequence"/>
</dbReference>
<feature type="transmembrane region" description="Helical" evidence="1">
    <location>
        <begin position="286"/>
        <end position="310"/>
    </location>
</feature>
<gene>
    <name evidence="3" type="ORF">CLV93_102595</name>
    <name evidence="2" type="ORF">JCM18694_12150</name>
</gene>
<evidence type="ECO:0000256" key="1">
    <source>
        <dbReference type="SAM" id="Phobius"/>
    </source>
</evidence>
<evidence type="ECO:0000313" key="5">
    <source>
        <dbReference type="Proteomes" id="UP000396862"/>
    </source>
</evidence>
<comment type="caution">
    <text evidence="3">The sequence shown here is derived from an EMBL/GenBank/DDBJ whole genome shotgun (WGS) entry which is preliminary data.</text>
</comment>
<feature type="transmembrane region" description="Helical" evidence="1">
    <location>
        <begin position="12"/>
        <end position="30"/>
    </location>
</feature>